<keyword evidence="2 7" id="KW-0175">Coiled coil</keyword>
<dbReference type="InterPro" id="IPR043597">
    <property type="entry name" value="TPH_dom"/>
</dbReference>
<dbReference type="GO" id="GO:0005929">
    <property type="term" value="C:cilium"/>
    <property type="evidence" value="ECO:0007669"/>
    <property type="project" value="UniProtKB-SubCell"/>
</dbReference>
<evidence type="ECO:0000259" key="8">
    <source>
        <dbReference type="Pfam" id="PF13868"/>
    </source>
</evidence>
<dbReference type="PANTHER" id="PTHR31183">
    <property type="entry name" value="TRICHOPLEIN KERATIN FILAMENT-BINDING PROTEIN FAMILY MEMBER"/>
    <property type="match status" value="1"/>
</dbReference>
<sequence length="517" mass="63052">MYKDILYPSAVVPGSYQHVGKSPGSNHLFRAFEARRKRDEEEKLREEAGSKLYQKNYMFMMYDTHVEKKRIQRKIQEKVEQKVQAYEESVNKRREKLQKMLCAEERQFYNETVEMAQRGDEMRMENMKRTVEQLRARREEERLKLVKQKRIEQYINRCQELKPTLIKKHLIESKQVQLQQMRENEARREANRELDRMWNELNKKEMQMKVEREERELLAAKARQLNQNEILDKQIRGKQLLKDKEKKVMMEDKIEMEKVNEEMRLEKIKILKAKRKDVESLREILLNQIRTNTEIMEKRKREEDAIDQAYVQLSKLELEREQAEIEESITQARKETAMYKEHLKELEIRMKQEEDELNRLLEEYRQAIQRKQDEAKCKIAEAKKALQCAVLKGRDEQLEYKRKEAENQLKLKQAENEMIRFIFERNACLQAESDRLEREAVKQYRDDLKKQIDYNNMLREKERQELERQLEKGKEEEERYQKLVQELIIKETEMPEYKHPFKKVLEQYDCSCDFPIP</sequence>
<comment type="similarity">
    <text evidence="5">Belongs to the CFAP53 family.</text>
</comment>
<accession>A0A9N9SRR2</accession>
<evidence type="ECO:0000256" key="2">
    <source>
        <dbReference type="ARBA" id="ARBA00023054"/>
    </source>
</evidence>
<keyword evidence="3" id="KW-0969">Cilium</keyword>
<dbReference type="InterPro" id="IPR043596">
    <property type="entry name" value="CFAP53/TCHP"/>
</dbReference>
<keyword evidence="4" id="KW-0966">Cell projection</keyword>
<dbReference type="Pfam" id="PF13868">
    <property type="entry name" value="TPH"/>
    <property type="match status" value="1"/>
</dbReference>
<reference evidence="9" key="1">
    <citation type="submission" date="2022-01" db="EMBL/GenBank/DDBJ databases">
        <authorList>
            <person name="King R."/>
        </authorList>
    </citation>
    <scope>NUCLEOTIDE SEQUENCE</scope>
</reference>
<dbReference type="PANTHER" id="PTHR31183:SF1">
    <property type="entry name" value="CILIA- AND FLAGELLA-ASSOCIATED PROTEIN 53"/>
    <property type="match status" value="1"/>
</dbReference>
<dbReference type="AlphaFoldDB" id="A0A9N9SRR2"/>
<proteinExistence type="inferred from homology"/>
<evidence type="ECO:0000256" key="3">
    <source>
        <dbReference type="ARBA" id="ARBA00023069"/>
    </source>
</evidence>
<evidence type="ECO:0000313" key="10">
    <source>
        <dbReference type="Proteomes" id="UP001153709"/>
    </source>
</evidence>
<evidence type="ECO:0000256" key="4">
    <source>
        <dbReference type="ARBA" id="ARBA00023273"/>
    </source>
</evidence>
<dbReference type="EMBL" id="OU898277">
    <property type="protein sequence ID" value="CAG9829111.1"/>
    <property type="molecule type" value="Genomic_DNA"/>
</dbReference>
<organism evidence="9 10">
    <name type="scientific">Diabrotica balteata</name>
    <name type="common">Banded cucumber beetle</name>
    <dbReference type="NCBI Taxonomy" id="107213"/>
    <lineage>
        <taxon>Eukaryota</taxon>
        <taxon>Metazoa</taxon>
        <taxon>Ecdysozoa</taxon>
        <taxon>Arthropoda</taxon>
        <taxon>Hexapoda</taxon>
        <taxon>Insecta</taxon>
        <taxon>Pterygota</taxon>
        <taxon>Neoptera</taxon>
        <taxon>Endopterygota</taxon>
        <taxon>Coleoptera</taxon>
        <taxon>Polyphaga</taxon>
        <taxon>Cucujiformia</taxon>
        <taxon>Chrysomeloidea</taxon>
        <taxon>Chrysomelidae</taxon>
        <taxon>Galerucinae</taxon>
        <taxon>Diabroticina</taxon>
        <taxon>Diabroticites</taxon>
        <taxon>Diabrotica</taxon>
    </lineage>
</organism>
<protein>
    <recommendedName>
        <fullName evidence="6">Cilia- and flagella-associated protein 53</fullName>
    </recommendedName>
</protein>
<evidence type="ECO:0000256" key="6">
    <source>
        <dbReference type="ARBA" id="ARBA00033773"/>
    </source>
</evidence>
<evidence type="ECO:0000256" key="7">
    <source>
        <dbReference type="SAM" id="Coils"/>
    </source>
</evidence>
<feature type="coiled-coil region" evidence="7">
    <location>
        <begin position="124"/>
        <end position="151"/>
    </location>
</feature>
<dbReference type="OrthoDB" id="75950at2759"/>
<feature type="coiled-coil region" evidence="7">
    <location>
        <begin position="256"/>
        <end position="490"/>
    </location>
</feature>
<comment type="subcellular location">
    <subcellularLocation>
        <location evidence="1">Cell projection</location>
        <location evidence="1">Cilium</location>
    </subcellularLocation>
</comment>
<evidence type="ECO:0000256" key="1">
    <source>
        <dbReference type="ARBA" id="ARBA00004138"/>
    </source>
</evidence>
<gene>
    <name evidence="9" type="ORF">DIABBA_LOCUS2966</name>
</gene>
<evidence type="ECO:0000313" key="9">
    <source>
        <dbReference type="EMBL" id="CAG9829111.1"/>
    </source>
</evidence>
<name>A0A9N9SRR2_DIABA</name>
<keyword evidence="10" id="KW-1185">Reference proteome</keyword>
<feature type="coiled-coil region" evidence="7">
    <location>
        <begin position="187"/>
        <end position="228"/>
    </location>
</feature>
<feature type="domain" description="Trichohyalin-plectin-homology" evidence="8">
    <location>
        <begin position="179"/>
        <end position="488"/>
    </location>
</feature>
<feature type="coiled-coil region" evidence="7">
    <location>
        <begin position="68"/>
        <end position="96"/>
    </location>
</feature>
<evidence type="ECO:0000256" key="5">
    <source>
        <dbReference type="ARBA" id="ARBA00033747"/>
    </source>
</evidence>
<dbReference type="Proteomes" id="UP001153709">
    <property type="component" value="Chromosome 2"/>
</dbReference>